<organism evidence="1">
    <name type="scientific">Arundo donax</name>
    <name type="common">Giant reed</name>
    <name type="synonym">Donax arundinaceus</name>
    <dbReference type="NCBI Taxonomy" id="35708"/>
    <lineage>
        <taxon>Eukaryota</taxon>
        <taxon>Viridiplantae</taxon>
        <taxon>Streptophyta</taxon>
        <taxon>Embryophyta</taxon>
        <taxon>Tracheophyta</taxon>
        <taxon>Spermatophyta</taxon>
        <taxon>Magnoliopsida</taxon>
        <taxon>Liliopsida</taxon>
        <taxon>Poales</taxon>
        <taxon>Poaceae</taxon>
        <taxon>PACMAD clade</taxon>
        <taxon>Arundinoideae</taxon>
        <taxon>Arundineae</taxon>
        <taxon>Arundo</taxon>
    </lineage>
</organism>
<evidence type="ECO:0000313" key="1">
    <source>
        <dbReference type="EMBL" id="JAE25631.1"/>
    </source>
</evidence>
<sequence length="74" mass="8594">MCIWVFEMLTMPQILSPLRLLISLLLHASFVILVHLDLMQGLMTISQALMTLKILLRSLMVVLLRRPIIWLNSH</sequence>
<dbReference type="EMBL" id="GBRH01172265">
    <property type="protein sequence ID" value="JAE25631.1"/>
    <property type="molecule type" value="Transcribed_RNA"/>
</dbReference>
<proteinExistence type="predicted"/>
<reference evidence="1" key="1">
    <citation type="submission" date="2014-09" db="EMBL/GenBank/DDBJ databases">
        <authorList>
            <person name="Magalhaes I.L.F."/>
            <person name="Oliveira U."/>
            <person name="Santos F.R."/>
            <person name="Vidigal T.H.D.A."/>
            <person name="Brescovit A.D."/>
            <person name="Santos A.J."/>
        </authorList>
    </citation>
    <scope>NUCLEOTIDE SEQUENCE</scope>
    <source>
        <tissue evidence="1">Shoot tissue taken approximately 20 cm above the soil surface</tissue>
    </source>
</reference>
<dbReference type="AlphaFoldDB" id="A0A0A9RGW2"/>
<name>A0A0A9RGW2_ARUDO</name>
<accession>A0A0A9RGW2</accession>
<reference evidence="1" key="2">
    <citation type="journal article" date="2015" name="Data Brief">
        <title>Shoot transcriptome of the giant reed, Arundo donax.</title>
        <authorList>
            <person name="Barrero R.A."/>
            <person name="Guerrero F.D."/>
            <person name="Moolhuijzen P."/>
            <person name="Goolsby J.A."/>
            <person name="Tidwell J."/>
            <person name="Bellgard S.E."/>
            <person name="Bellgard M.I."/>
        </authorList>
    </citation>
    <scope>NUCLEOTIDE SEQUENCE</scope>
    <source>
        <tissue evidence="1">Shoot tissue taken approximately 20 cm above the soil surface</tissue>
    </source>
</reference>
<protein>
    <submittedName>
        <fullName evidence="1">Uncharacterized protein</fullName>
    </submittedName>
</protein>